<dbReference type="Pfam" id="PF21340">
    <property type="entry name" value="Polysacc_lyase-like"/>
    <property type="match status" value="1"/>
</dbReference>
<keyword evidence="4" id="KW-1185">Reference proteome</keyword>
<organism evidence="3 4">
    <name type="scientific">Paractinoplanes aksuensis</name>
    <dbReference type="NCBI Taxonomy" id="2939490"/>
    <lineage>
        <taxon>Bacteria</taxon>
        <taxon>Bacillati</taxon>
        <taxon>Actinomycetota</taxon>
        <taxon>Actinomycetes</taxon>
        <taxon>Micromonosporales</taxon>
        <taxon>Micromonosporaceae</taxon>
        <taxon>Paractinoplanes</taxon>
    </lineage>
</organism>
<protein>
    <recommendedName>
        <fullName evidence="2">Cip1-like core domain-containing protein</fullName>
    </recommendedName>
</protein>
<keyword evidence="1" id="KW-0732">Signal</keyword>
<dbReference type="RefSeq" id="WP_253239796.1">
    <property type="nucleotide sequence ID" value="NZ_JAMYJR010000027.1"/>
</dbReference>
<sequence length="271" mass="28851">MRRLVTVLAAILTLGAVTASAVPVGAAPAALTARSAAAGPVPQAGSCRPGLLFCEDFQRLPIGGASSLKWGIDTRDGTLTVERAQRGNKVLRVHTVGNGRAFLRVDDFAAPGNRFYGRMRLRVDAFPTAPDWAHFTLVEATGTGSSEVVRPVGGQYAPTVPGVFWGVGADGGPTGDWTNWRESAPVIEDTWQCFEWMLDATGNRVAVWIDGVANPELTASTTNHGGNDVPFVLPVVDTVKVGWQLYQNGPTPEAFNLWIDDLALSSHRLGC</sequence>
<dbReference type="EMBL" id="JAMYJR010000027">
    <property type="protein sequence ID" value="MCO8273717.1"/>
    <property type="molecule type" value="Genomic_DNA"/>
</dbReference>
<evidence type="ECO:0000313" key="4">
    <source>
        <dbReference type="Proteomes" id="UP001523369"/>
    </source>
</evidence>
<feature type="domain" description="Cip1-like core" evidence="2">
    <location>
        <begin position="180"/>
        <end position="266"/>
    </location>
</feature>
<name>A0ABT1DSA1_9ACTN</name>
<dbReference type="Proteomes" id="UP001523369">
    <property type="component" value="Unassembled WGS sequence"/>
</dbReference>
<proteinExistence type="predicted"/>
<evidence type="ECO:0000256" key="1">
    <source>
        <dbReference type="SAM" id="SignalP"/>
    </source>
</evidence>
<evidence type="ECO:0000313" key="3">
    <source>
        <dbReference type="EMBL" id="MCO8273717.1"/>
    </source>
</evidence>
<dbReference type="Gene3D" id="2.60.120.200">
    <property type="match status" value="1"/>
</dbReference>
<comment type="caution">
    <text evidence="3">The sequence shown here is derived from an EMBL/GenBank/DDBJ whole genome shotgun (WGS) entry which is preliminary data.</text>
</comment>
<reference evidence="3 4" key="1">
    <citation type="submission" date="2022-06" db="EMBL/GenBank/DDBJ databases">
        <title>New Species of the Genus Actinoplanes, ActinopZanes ferrugineus.</title>
        <authorList>
            <person name="Ding P."/>
        </authorList>
    </citation>
    <scope>NUCLEOTIDE SEQUENCE [LARGE SCALE GENOMIC DNA]</scope>
    <source>
        <strain evidence="3 4">TRM88003</strain>
    </source>
</reference>
<evidence type="ECO:0000259" key="2">
    <source>
        <dbReference type="Pfam" id="PF21340"/>
    </source>
</evidence>
<gene>
    <name evidence="3" type="ORF">M1L60_24275</name>
</gene>
<feature type="chain" id="PRO_5047254167" description="Cip1-like core domain-containing protein" evidence="1">
    <location>
        <begin position="22"/>
        <end position="271"/>
    </location>
</feature>
<accession>A0ABT1DSA1</accession>
<dbReference type="InterPro" id="IPR048955">
    <property type="entry name" value="Cip1-like_core"/>
</dbReference>
<feature type="signal peptide" evidence="1">
    <location>
        <begin position="1"/>
        <end position="21"/>
    </location>
</feature>